<comment type="caution">
    <text evidence="4">The sequence shown here is derived from an EMBL/GenBank/DDBJ whole genome shotgun (WGS) entry which is preliminary data.</text>
</comment>
<dbReference type="RefSeq" id="WP_128977813.1">
    <property type="nucleotide sequence ID" value="NZ_PDKJ01000001.1"/>
</dbReference>
<dbReference type="SMART" id="SM00116">
    <property type="entry name" value="CBS"/>
    <property type="match status" value="2"/>
</dbReference>
<evidence type="ECO:0000313" key="5">
    <source>
        <dbReference type="Proteomes" id="UP000290172"/>
    </source>
</evidence>
<reference evidence="4 5" key="1">
    <citation type="submission" date="2017-10" db="EMBL/GenBank/DDBJ databases">
        <title>Genomics of the genus Arcobacter.</title>
        <authorList>
            <person name="Perez-Cataluna A."/>
            <person name="Figueras M.J."/>
        </authorList>
    </citation>
    <scope>NUCLEOTIDE SEQUENCE [LARGE SCALE GENOMIC DNA]</scope>
    <source>
        <strain evidence="4 5">CECT 8993</strain>
    </source>
</reference>
<accession>A0A4Q0YLM1</accession>
<dbReference type="PROSITE" id="PS51371">
    <property type="entry name" value="CBS"/>
    <property type="match status" value="2"/>
</dbReference>
<gene>
    <name evidence="4" type="ORF">CRV08_00105</name>
</gene>
<feature type="domain" description="CBS" evidence="3">
    <location>
        <begin position="84"/>
        <end position="141"/>
    </location>
</feature>
<proteinExistence type="predicted"/>
<dbReference type="AlphaFoldDB" id="A0A4Q0YLM1"/>
<dbReference type="Pfam" id="PF00571">
    <property type="entry name" value="CBS"/>
    <property type="match status" value="2"/>
</dbReference>
<dbReference type="PANTHER" id="PTHR43080">
    <property type="entry name" value="CBS DOMAIN-CONTAINING PROTEIN CBSX3, MITOCHONDRIAL"/>
    <property type="match status" value="1"/>
</dbReference>
<evidence type="ECO:0000313" key="4">
    <source>
        <dbReference type="EMBL" id="RXJ70001.1"/>
    </source>
</evidence>
<dbReference type="Gene3D" id="3.10.580.10">
    <property type="entry name" value="CBS-domain"/>
    <property type="match status" value="2"/>
</dbReference>
<dbReference type="SUPFAM" id="SSF54631">
    <property type="entry name" value="CBS-domain pair"/>
    <property type="match status" value="1"/>
</dbReference>
<sequence>MFAIYNNNGLSFRSTVDNLYTLSTVDSIARIRNNVEEGLPKNHTSTKNKNRLYNESSIDEATEVYKSIANIDTKVEIYHIKDLMTNDVLTLTTNNTLQEAYDLMVENDIRQIPIIDDTTNIVIAMINERDILNYILGDLEFANSTLRKTLGTFDLKEVITADPITDIRRVAKVMVDFSLTAIPIVDQNDKLLGIVSRANILKAVSNTPPLQIWG</sequence>
<dbReference type="EMBL" id="PDKJ01000001">
    <property type="protein sequence ID" value="RXJ70001.1"/>
    <property type="molecule type" value="Genomic_DNA"/>
</dbReference>
<dbReference type="InterPro" id="IPR046342">
    <property type="entry name" value="CBS_dom_sf"/>
</dbReference>
<dbReference type="Proteomes" id="UP000290172">
    <property type="component" value="Unassembled WGS sequence"/>
</dbReference>
<protein>
    <submittedName>
        <fullName evidence="4">CBS domain-containing protein</fullName>
    </submittedName>
</protein>
<dbReference type="PANTHER" id="PTHR43080:SF2">
    <property type="entry name" value="CBS DOMAIN-CONTAINING PROTEIN"/>
    <property type="match status" value="1"/>
</dbReference>
<name>A0A4Q0YLM1_9BACT</name>
<evidence type="ECO:0000256" key="2">
    <source>
        <dbReference type="PROSITE-ProRule" id="PRU00703"/>
    </source>
</evidence>
<keyword evidence="1 2" id="KW-0129">CBS domain</keyword>
<feature type="domain" description="CBS" evidence="3">
    <location>
        <begin position="154"/>
        <end position="210"/>
    </location>
</feature>
<evidence type="ECO:0000259" key="3">
    <source>
        <dbReference type="PROSITE" id="PS51371"/>
    </source>
</evidence>
<organism evidence="4 5">
    <name type="scientific">Halarcobacter ebronensis</name>
    <dbReference type="NCBI Taxonomy" id="1462615"/>
    <lineage>
        <taxon>Bacteria</taxon>
        <taxon>Pseudomonadati</taxon>
        <taxon>Campylobacterota</taxon>
        <taxon>Epsilonproteobacteria</taxon>
        <taxon>Campylobacterales</taxon>
        <taxon>Arcobacteraceae</taxon>
        <taxon>Halarcobacter</taxon>
    </lineage>
</organism>
<dbReference type="InterPro" id="IPR000644">
    <property type="entry name" value="CBS_dom"/>
</dbReference>
<evidence type="ECO:0000256" key="1">
    <source>
        <dbReference type="ARBA" id="ARBA00023122"/>
    </source>
</evidence>
<dbReference type="InterPro" id="IPR051257">
    <property type="entry name" value="Diverse_CBS-Domain"/>
</dbReference>